<protein>
    <recommendedName>
        <fullName evidence="4">Flagellar motor switch protein FliM</fullName>
    </recommendedName>
</protein>
<dbReference type="EMBL" id="VYQE01000001">
    <property type="protein sequence ID" value="KAA9009955.1"/>
    <property type="molecule type" value="Genomic_DNA"/>
</dbReference>
<keyword evidence="5" id="KW-1003">Cell membrane</keyword>
<dbReference type="InterPro" id="IPR001543">
    <property type="entry name" value="FliN-like_C"/>
</dbReference>
<dbReference type="AlphaFoldDB" id="A0A5J5GPH1"/>
<keyword evidence="8" id="KW-0283">Flagellar rotation</keyword>
<dbReference type="PANTHER" id="PTHR30034">
    <property type="entry name" value="FLAGELLAR MOTOR SWITCH PROTEIN FLIM"/>
    <property type="match status" value="1"/>
</dbReference>
<dbReference type="PANTHER" id="PTHR30034:SF3">
    <property type="entry name" value="FLAGELLAR MOTOR SWITCH PROTEIN FLIM"/>
    <property type="match status" value="1"/>
</dbReference>
<dbReference type="InterPro" id="IPR028976">
    <property type="entry name" value="CheC-like_sf"/>
</dbReference>
<evidence type="ECO:0000256" key="6">
    <source>
        <dbReference type="ARBA" id="ARBA00022500"/>
    </source>
</evidence>
<sequence>MNARASENLDGSETVEEEIIRLSSLNFERMPMLEVMFDRYVLSLATAMKSFAGLPVDVRLESFDYLTCGEAMKSLPSPSLSALTLANPWNGSLLMTLSPDLLFSTLEILLGGREARPKGWTPRSFTAIERRFGNRLARLVLDEFALCFRQLSEVSFEIESLESSPEAVALAPVSSPCVRVTLYLTLAERGGTLSFLIPYTALENVRLLLSQPFLGGKLGGDSGWRKDLESKIEDTTVTLTAHLHSLKVPVQEALGWRKGQTIDLGIGPDQPVDVICGDKTMFRGQMGRRATGQVALRLTEEKVELEAADADVSTD</sequence>
<evidence type="ECO:0000256" key="9">
    <source>
        <dbReference type="ARBA" id="ARBA00023136"/>
    </source>
</evidence>
<name>A0A5J5GPH1_9RHOB</name>
<keyword evidence="6" id="KW-0145">Chemotaxis</keyword>
<accession>A0A5J5GPH1</accession>
<dbReference type="GO" id="GO:0071978">
    <property type="term" value="P:bacterial-type flagellum-dependent swarming motility"/>
    <property type="evidence" value="ECO:0007669"/>
    <property type="project" value="TreeGrafter"/>
</dbReference>
<evidence type="ECO:0000256" key="1">
    <source>
        <dbReference type="ARBA" id="ARBA00004117"/>
    </source>
</evidence>
<comment type="caution">
    <text evidence="13">The sequence shown here is derived from an EMBL/GenBank/DDBJ whole genome shotgun (WGS) entry which is preliminary data.</text>
</comment>
<evidence type="ECO:0000313" key="14">
    <source>
        <dbReference type="Proteomes" id="UP000326554"/>
    </source>
</evidence>
<evidence type="ECO:0000256" key="11">
    <source>
        <dbReference type="ARBA" id="ARBA00025044"/>
    </source>
</evidence>
<dbReference type="GO" id="GO:0009425">
    <property type="term" value="C:bacterial-type flagellum basal body"/>
    <property type="evidence" value="ECO:0007669"/>
    <property type="project" value="UniProtKB-SubCell"/>
</dbReference>
<reference evidence="13 14" key="1">
    <citation type="submission" date="2019-09" db="EMBL/GenBank/DDBJ databases">
        <authorList>
            <person name="Park J.-S."/>
            <person name="Choi H.-J."/>
        </authorList>
    </citation>
    <scope>NUCLEOTIDE SEQUENCE [LARGE SCALE GENOMIC DNA]</scope>
    <source>
        <strain evidence="13 14">176SS1-4</strain>
    </source>
</reference>
<dbReference type="SUPFAM" id="SSF103039">
    <property type="entry name" value="CheC-like"/>
    <property type="match status" value="1"/>
</dbReference>
<gene>
    <name evidence="13" type="ORF">F3S47_01440</name>
</gene>
<keyword evidence="14" id="KW-1185">Reference proteome</keyword>
<dbReference type="Gene3D" id="2.30.330.10">
    <property type="entry name" value="SpoA-like"/>
    <property type="match status" value="1"/>
</dbReference>
<evidence type="ECO:0000256" key="2">
    <source>
        <dbReference type="ARBA" id="ARBA00004417"/>
    </source>
</evidence>
<evidence type="ECO:0000256" key="7">
    <source>
        <dbReference type="ARBA" id="ARBA00022519"/>
    </source>
</evidence>
<dbReference type="InterPro" id="IPR036429">
    <property type="entry name" value="SpoA-like_sf"/>
</dbReference>
<dbReference type="SUPFAM" id="SSF101801">
    <property type="entry name" value="Surface presentation of antigens (SPOA)"/>
    <property type="match status" value="1"/>
</dbReference>
<organism evidence="13 14">
    <name type="scientific">Histidinibacterium aquaticum</name>
    <dbReference type="NCBI Taxonomy" id="2613962"/>
    <lineage>
        <taxon>Bacteria</taxon>
        <taxon>Pseudomonadati</taxon>
        <taxon>Pseudomonadota</taxon>
        <taxon>Alphaproteobacteria</taxon>
        <taxon>Rhodobacterales</taxon>
        <taxon>Paracoccaceae</taxon>
        <taxon>Histidinibacterium</taxon>
    </lineage>
</organism>
<comment type="function">
    <text evidence="11">FliM is one of three proteins (FliG, FliN, FliM) that forms the rotor-mounted switch complex (C ring), located at the base of the basal body. This complex interacts with the CheY and CheZ chemotaxis proteins, in addition to contacting components of the motor that determine the direction of flagellar rotation.</text>
</comment>
<comment type="subcellular location">
    <subcellularLocation>
        <location evidence="1">Bacterial flagellum basal body</location>
    </subcellularLocation>
    <subcellularLocation>
        <location evidence="2">Cell inner membrane</location>
        <topology evidence="2">Peripheral membrane protein</topology>
    </subcellularLocation>
</comment>
<dbReference type="CDD" id="cd17908">
    <property type="entry name" value="FliM"/>
    <property type="match status" value="1"/>
</dbReference>
<dbReference type="InterPro" id="IPR001689">
    <property type="entry name" value="Flag_FliM"/>
</dbReference>
<evidence type="ECO:0000256" key="3">
    <source>
        <dbReference type="ARBA" id="ARBA00011049"/>
    </source>
</evidence>
<dbReference type="GO" id="GO:0005886">
    <property type="term" value="C:plasma membrane"/>
    <property type="evidence" value="ECO:0007669"/>
    <property type="project" value="UniProtKB-SubCell"/>
</dbReference>
<evidence type="ECO:0000256" key="5">
    <source>
        <dbReference type="ARBA" id="ARBA00022475"/>
    </source>
</evidence>
<dbReference type="Proteomes" id="UP000326554">
    <property type="component" value="Unassembled WGS sequence"/>
</dbReference>
<dbReference type="PRINTS" id="PR00955">
    <property type="entry name" value="FLGMOTORFLIM"/>
</dbReference>
<feature type="domain" description="Flagellar motor switch protein FliN-like C-terminal" evidence="12">
    <location>
        <begin position="231"/>
        <end position="300"/>
    </location>
</feature>
<keyword evidence="10" id="KW-0975">Bacterial flagellum</keyword>
<keyword evidence="7" id="KW-0997">Cell inner membrane</keyword>
<keyword evidence="9" id="KW-0472">Membrane</keyword>
<evidence type="ECO:0000256" key="10">
    <source>
        <dbReference type="ARBA" id="ARBA00023143"/>
    </source>
</evidence>
<evidence type="ECO:0000256" key="4">
    <source>
        <dbReference type="ARBA" id="ARBA00021898"/>
    </source>
</evidence>
<comment type="similarity">
    <text evidence="3">Belongs to the FliM family.</text>
</comment>
<proteinExistence type="inferred from homology"/>
<dbReference type="Pfam" id="PF01052">
    <property type="entry name" value="FliMN_C"/>
    <property type="match status" value="1"/>
</dbReference>
<evidence type="ECO:0000313" key="13">
    <source>
        <dbReference type="EMBL" id="KAA9009955.1"/>
    </source>
</evidence>
<evidence type="ECO:0000256" key="8">
    <source>
        <dbReference type="ARBA" id="ARBA00022779"/>
    </source>
</evidence>
<dbReference type="RefSeq" id="WP_150443440.1">
    <property type="nucleotide sequence ID" value="NZ_VYQE01000001.1"/>
</dbReference>
<dbReference type="Gene3D" id="3.40.1550.10">
    <property type="entry name" value="CheC-like"/>
    <property type="match status" value="1"/>
</dbReference>
<evidence type="ECO:0000259" key="12">
    <source>
        <dbReference type="Pfam" id="PF01052"/>
    </source>
</evidence>
<dbReference type="GO" id="GO:0050918">
    <property type="term" value="P:positive chemotaxis"/>
    <property type="evidence" value="ECO:0007669"/>
    <property type="project" value="TreeGrafter"/>
</dbReference>
<dbReference type="Pfam" id="PF02154">
    <property type="entry name" value="FliM"/>
    <property type="match status" value="1"/>
</dbReference>
<dbReference type="GO" id="GO:0003774">
    <property type="term" value="F:cytoskeletal motor activity"/>
    <property type="evidence" value="ECO:0007669"/>
    <property type="project" value="InterPro"/>
</dbReference>